<dbReference type="EMBL" id="JAOPJF010000003">
    <property type="protein sequence ID" value="KAK1149497.1"/>
    <property type="molecule type" value="Genomic_DNA"/>
</dbReference>
<gene>
    <name evidence="1" type="ORF">N8T08_005046</name>
</gene>
<proteinExistence type="predicted"/>
<evidence type="ECO:0000313" key="1">
    <source>
        <dbReference type="EMBL" id="KAK1149497.1"/>
    </source>
</evidence>
<dbReference type="Proteomes" id="UP001177260">
    <property type="component" value="Unassembled WGS sequence"/>
</dbReference>
<comment type="caution">
    <text evidence="1">The sequence shown here is derived from an EMBL/GenBank/DDBJ whole genome shotgun (WGS) entry which is preliminary data.</text>
</comment>
<protein>
    <submittedName>
        <fullName evidence="1">Uncharacterized protein</fullName>
    </submittedName>
</protein>
<name>A0ACC3BFI2_9EURO</name>
<sequence length="387" mass="42881">MFDFADDASRREKCYTSVAELPAFIDPKQPPSKRSPFSAITGHSFLHTVEVLLPEKAYAAIKSSLDSKLQTLRYARVFMSLSNLLEGEFFNTYIKSGNVLMISEGRSGSDNVFTLRDGILRLELGKEIYERTGLTGKPIRSGGRKHGKERYLVELNLRLPSMLHGKKGFERIVWAFKNVLNHSVAWLFYDLGSESGGISQDDSSLKGNYPHVIECEPARTHHRDVLVPPFHPVTNPETPSSPEALKDSCNELSEWLAMVTLQSSLVSANDDTDPYLCRYSVPDAEDAKAADLVSLRWHGFASPKWVTQLFIALQREIGHKAPASSAWFALSASALGRDAVEGKDGYTIMALPLADTAEDQEEPAGSQSKKPRPVVCWEYVGASVLET</sequence>
<reference evidence="1 2" key="1">
    <citation type="journal article" date="2023" name="ACS Omega">
        <title>Identification of the Neoaspergillic Acid Biosynthesis Gene Cluster by Establishing an In Vitro CRISPR-Ribonucleoprotein Genetic System in Aspergillus melleus.</title>
        <authorList>
            <person name="Yuan B."/>
            <person name="Grau M.F."/>
            <person name="Murata R.M."/>
            <person name="Torok T."/>
            <person name="Venkateswaran K."/>
            <person name="Stajich J.E."/>
            <person name="Wang C.C.C."/>
        </authorList>
    </citation>
    <scope>NUCLEOTIDE SEQUENCE [LARGE SCALE GENOMIC DNA]</scope>
    <source>
        <strain evidence="1 2">IMV 1140</strain>
    </source>
</reference>
<keyword evidence="2" id="KW-1185">Reference proteome</keyword>
<organism evidence="1 2">
    <name type="scientific">Aspergillus melleus</name>
    <dbReference type="NCBI Taxonomy" id="138277"/>
    <lineage>
        <taxon>Eukaryota</taxon>
        <taxon>Fungi</taxon>
        <taxon>Dikarya</taxon>
        <taxon>Ascomycota</taxon>
        <taxon>Pezizomycotina</taxon>
        <taxon>Eurotiomycetes</taxon>
        <taxon>Eurotiomycetidae</taxon>
        <taxon>Eurotiales</taxon>
        <taxon>Aspergillaceae</taxon>
        <taxon>Aspergillus</taxon>
        <taxon>Aspergillus subgen. Circumdati</taxon>
    </lineage>
</organism>
<evidence type="ECO:0000313" key="2">
    <source>
        <dbReference type="Proteomes" id="UP001177260"/>
    </source>
</evidence>
<accession>A0ACC3BFI2</accession>